<keyword evidence="4" id="KW-0812">Transmembrane</keyword>
<dbReference type="Proteomes" id="UP001460072">
    <property type="component" value="Unassembled WGS sequence"/>
</dbReference>
<proteinExistence type="inferred from homology"/>
<dbReference type="SUPFAM" id="SSF56935">
    <property type="entry name" value="Porins"/>
    <property type="match status" value="1"/>
</dbReference>
<evidence type="ECO:0000256" key="7">
    <source>
        <dbReference type="ARBA" id="ARBA00023237"/>
    </source>
</evidence>
<evidence type="ECO:0000313" key="9">
    <source>
        <dbReference type="Proteomes" id="UP001460072"/>
    </source>
</evidence>
<name>A0ABU9N411_9FLAO</name>
<keyword evidence="5" id="KW-0732">Signal</keyword>
<reference evidence="8 9" key="1">
    <citation type="submission" date="2024-03" db="EMBL/GenBank/DDBJ databases">
        <title>Two novel species of the genus Flavobacterium exhibiting potentially degradation of complex polysaccharides.</title>
        <authorList>
            <person name="Lian X."/>
        </authorList>
    </citation>
    <scope>NUCLEOTIDE SEQUENCE [LARGE SCALE GENOMIC DNA]</scope>
    <source>
        <strain evidence="9">j3</strain>
    </source>
</reference>
<dbReference type="PANTHER" id="PTHR35093">
    <property type="entry name" value="OUTER MEMBRANE PROTEIN NMB0088-RELATED"/>
    <property type="match status" value="1"/>
</dbReference>
<dbReference type="PANTHER" id="PTHR35093:SF8">
    <property type="entry name" value="OUTER MEMBRANE PROTEIN NMB0088-RELATED"/>
    <property type="match status" value="1"/>
</dbReference>
<evidence type="ECO:0000256" key="6">
    <source>
        <dbReference type="ARBA" id="ARBA00023136"/>
    </source>
</evidence>
<evidence type="ECO:0000256" key="3">
    <source>
        <dbReference type="ARBA" id="ARBA00022452"/>
    </source>
</evidence>
<sequence>MKKYIFCSLIVMSRFFGYSQEISDALRFSQDNLNGTARFRALSGAFGALGGDLSSINVNPAGSAIFANNQFGATISNFNKKNNSNYFGTNTSENDTSFDLNQAGMVFVFNNKNSKSDWRKFSIALNYENANNFDNSTFSAGVNPTNSIDRYFLFYANQNGGVPLGDLQLQSGETISSLYSFLGSTSGFGAQQAFLGYQAFVIDPAANYDDLTNRSYVSLVPGGGNYYQENYFTSDGYNGKVNFNFATQYKDFLYLGINLNSHFANYSQYTNFFERNNQEGDQFRINRLQFENRLSTYGNGFSFQVGTIAKVTKELRVGLAYESPTWFNLNDELSQSLIGVRSTNLVELAPDVVNPNVITIFERYRLQTPDKVTGSFAYIFGNQGLISIDVAFKNYSEATVRPNNDFRNLNTAISNTLTNSTEIRIGAEKKIKQLSLRAGYRFEESPYKNTAIMGDLTGYSGGIGYNFGNTKVDLSYSHSKRNFQQQFFSQGFTDSARIQEIMNNISLTFLFEL</sequence>
<comment type="subcellular location">
    <subcellularLocation>
        <location evidence="1">Cell outer membrane</location>
        <topology evidence="1">Multi-pass membrane protein</topology>
    </subcellularLocation>
</comment>
<keyword evidence="7" id="KW-0998">Cell outer membrane</keyword>
<dbReference type="RefSeq" id="WP_342695135.1">
    <property type="nucleotide sequence ID" value="NZ_JBCGDO010000004.1"/>
</dbReference>
<evidence type="ECO:0000256" key="2">
    <source>
        <dbReference type="ARBA" id="ARBA00008163"/>
    </source>
</evidence>
<keyword evidence="3" id="KW-1134">Transmembrane beta strand</keyword>
<dbReference type="Pfam" id="PF03349">
    <property type="entry name" value="Toluene_X"/>
    <property type="match status" value="1"/>
</dbReference>
<protein>
    <submittedName>
        <fullName evidence="8">Outer membrane protein transport protein</fullName>
    </submittedName>
</protein>
<evidence type="ECO:0000256" key="1">
    <source>
        <dbReference type="ARBA" id="ARBA00004571"/>
    </source>
</evidence>
<organism evidence="8 9">
    <name type="scientific">Flavobacterium aureirubrum</name>
    <dbReference type="NCBI Taxonomy" id="3133147"/>
    <lineage>
        <taxon>Bacteria</taxon>
        <taxon>Pseudomonadati</taxon>
        <taxon>Bacteroidota</taxon>
        <taxon>Flavobacteriia</taxon>
        <taxon>Flavobacteriales</taxon>
        <taxon>Flavobacteriaceae</taxon>
        <taxon>Flavobacterium</taxon>
    </lineage>
</organism>
<comment type="similarity">
    <text evidence="2">Belongs to the OmpP1/FadL family.</text>
</comment>
<keyword evidence="6" id="KW-0472">Membrane</keyword>
<dbReference type="InterPro" id="IPR005017">
    <property type="entry name" value="OMPP1/FadL/TodX"/>
</dbReference>
<comment type="caution">
    <text evidence="8">The sequence shown here is derived from an EMBL/GenBank/DDBJ whole genome shotgun (WGS) entry which is preliminary data.</text>
</comment>
<evidence type="ECO:0000256" key="5">
    <source>
        <dbReference type="ARBA" id="ARBA00022729"/>
    </source>
</evidence>
<evidence type="ECO:0000313" key="8">
    <source>
        <dbReference type="EMBL" id="MEM0541911.1"/>
    </source>
</evidence>
<dbReference type="Gene3D" id="2.40.160.60">
    <property type="entry name" value="Outer membrane protein transport protein (OMPP1/FadL/TodX)"/>
    <property type="match status" value="1"/>
</dbReference>
<accession>A0ABU9N411</accession>
<dbReference type="EMBL" id="JBCGDO010000004">
    <property type="protein sequence ID" value="MEM0541911.1"/>
    <property type="molecule type" value="Genomic_DNA"/>
</dbReference>
<evidence type="ECO:0000256" key="4">
    <source>
        <dbReference type="ARBA" id="ARBA00022692"/>
    </source>
</evidence>
<keyword evidence="9" id="KW-1185">Reference proteome</keyword>
<gene>
    <name evidence="8" type="ORF">WFZ85_04750</name>
</gene>